<dbReference type="Proteomes" id="UP001234297">
    <property type="component" value="Chromosome 5"/>
</dbReference>
<protein>
    <submittedName>
        <fullName evidence="1">Uncharacterized protein</fullName>
    </submittedName>
</protein>
<reference evidence="1 2" key="1">
    <citation type="journal article" date="2022" name="Hortic Res">
        <title>A haplotype resolved chromosomal level avocado genome allows analysis of novel avocado genes.</title>
        <authorList>
            <person name="Nath O."/>
            <person name="Fletcher S.J."/>
            <person name="Hayward A."/>
            <person name="Shaw L.M."/>
            <person name="Masouleh A.K."/>
            <person name="Furtado A."/>
            <person name="Henry R.J."/>
            <person name="Mitter N."/>
        </authorList>
    </citation>
    <scope>NUCLEOTIDE SEQUENCE [LARGE SCALE GENOMIC DNA]</scope>
    <source>
        <strain evidence="2">cv. Hass</strain>
    </source>
</reference>
<evidence type="ECO:0000313" key="2">
    <source>
        <dbReference type="Proteomes" id="UP001234297"/>
    </source>
</evidence>
<comment type="caution">
    <text evidence="1">The sequence shown here is derived from an EMBL/GenBank/DDBJ whole genome shotgun (WGS) entry which is preliminary data.</text>
</comment>
<name>A0ACC2M2D0_PERAE</name>
<keyword evidence="2" id="KW-1185">Reference proteome</keyword>
<evidence type="ECO:0000313" key="1">
    <source>
        <dbReference type="EMBL" id="KAJ8639781.1"/>
    </source>
</evidence>
<proteinExistence type="predicted"/>
<accession>A0ACC2M2D0</accession>
<gene>
    <name evidence="1" type="ORF">MRB53_016475</name>
</gene>
<dbReference type="EMBL" id="CM056813">
    <property type="protein sequence ID" value="KAJ8639781.1"/>
    <property type="molecule type" value="Genomic_DNA"/>
</dbReference>
<sequence>MGEASVEMYSFVLQEIISSNVLPICKGDNFKFHAAGREDIDVRMLGSGRPFLVEIQNARHIPTSADIEEIVDKINNSKDKFVTVRSLNLVGSQAWTLMREGEAEKQKQYAALVWISLPLNDKDLQTISSLKDMLRLAFY</sequence>
<organism evidence="1 2">
    <name type="scientific">Persea americana</name>
    <name type="common">Avocado</name>
    <dbReference type="NCBI Taxonomy" id="3435"/>
    <lineage>
        <taxon>Eukaryota</taxon>
        <taxon>Viridiplantae</taxon>
        <taxon>Streptophyta</taxon>
        <taxon>Embryophyta</taxon>
        <taxon>Tracheophyta</taxon>
        <taxon>Spermatophyta</taxon>
        <taxon>Magnoliopsida</taxon>
        <taxon>Magnoliidae</taxon>
        <taxon>Laurales</taxon>
        <taxon>Lauraceae</taxon>
        <taxon>Persea</taxon>
    </lineage>
</organism>